<proteinExistence type="predicted"/>
<name>A0A4R2NP59_9FLAO</name>
<sequence>MKESLKKSWLLFLIASLSLGLAPFKEPHIWGKLKWIAGGNAFSGNEAMKPMDLFDTFLHGMPWILLLTSTALHIFSRVSKK</sequence>
<keyword evidence="3" id="KW-1185">Reference proteome</keyword>
<evidence type="ECO:0000256" key="1">
    <source>
        <dbReference type="SAM" id="Phobius"/>
    </source>
</evidence>
<dbReference type="EMBL" id="SLXM01000008">
    <property type="protein sequence ID" value="TCP23589.1"/>
    <property type="molecule type" value="Genomic_DNA"/>
</dbReference>
<evidence type="ECO:0008006" key="4">
    <source>
        <dbReference type="Google" id="ProtNLM"/>
    </source>
</evidence>
<protein>
    <recommendedName>
        <fullName evidence="4">PepSY-associated transmembrane protein</fullName>
    </recommendedName>
</protein>
<organism evidence="2 3">
    <name type="scientific">Tenacibaculum skagerrakense</name>
    <dbReference type="NCBI Taxonomy" id="186571"/>
    <lineage>
        <taxon>Bacteria</taxon>
        <taxon>Pseudomonadati</taxon>
        <taxon>Bacteroidota</taxon>
        <taxon>Flavobacteriia</taxon>
        <taxon>Flavobacteriales</taxon>
        <taxon>Flavobacteriaceae</taxon>
        <taxon>Tenacibaculum</taxon>
    </lineage>
</organism>
<reference evidence="2 3" key="1">
    <citation type="submission" date="2019-03" db="EMBL/GenBank/DDBJ databases">
        <title>Genomic Encyclopedia of Type Strains, Phase IV (KMG-IV): sequencing the most valuable type-strain genomes for metagenomic binning, comparative biology and taxonomic classification.</title>
        <authorList>
            <person name="Goeker M."/>
        </authorList>
    </citation>
    <scope>NUCLEOTIDE SEQUENCE [LARGE SCALE GENOMIC DNA]</scope>
    <source>
        <strain evidence="2 3">DSM 14836</strain>
    </source>
</reference>
<evidence type="ECO:0000313" key="2">
    <source>
        <dbReference type="EMBL" id="TCP23589.1"/>
    </source>
</evidence>
<keyword evidence="1" id="KW-0472">Membrane</keyword>
<accession>A0A4R2NP59</accession>
<dbReference type="Proteomes" id="UP000294564">
    <property type="component" value="Unassembled WGS sequence"/>
</dbReference>
<feature type="transmembrane region" description="Helical" evidence="1">
    <location>
        <begin position="57"/>
        <end position="75"/>
    </location>
</feature>
<keyword evidence="1" id="KW-0812">Transmembrane</keyword>
<dbReference type="RefSeq" id="WP_132795404.1">
    <property type="nucleotide sequence ID" value="NZ_SLXM01000008.1"/>
</dbReference>
<evidence type="ECO:0000313" key="3">
    <source>
        <dbReference type="Proteomes" id="UP000294564"/>
    </source>
</evidence>
<gene>
    <name evidence="2" type="ORF">EV195_10858</name>
</gene>
<comment type="caution">
    <text evidence="2">The sequence shown here is derived from an EMBL/GenBank/DDBJ whole genome shotgun (WGS) entry which is preliminary data.</text>
</comment>
<keyword evidence="1" id="KW-1133">Transmembrane helix</keyword>
<dbReference type="OrthoDB" id="1467821at2"/>
<dbReference type="AlphaFoldDB" id="A0A4R2NP59"/>